<gene>
    <name evidence="3" type="ORF">CVT24_009322</name>
</gene>
<feature type="domain" description="FHA" evidence="1">
    <location>
        <begin position="100"/>
        <end position="157"/>
    </location>
</feature>
<name>A0A409Y888_9AGAR</name>
<evidence type="ECO:0000313" key="3">
    <source>
        <dbReference type="EMBL" id="PPQ99131.1"/>
    </source>
</evidence>
<accession>A0A409Y888</accession>
<dbReference type="Pfam" id="PF00498">
    <property type="entry name" value="FHA"/>
    <property type="match status" value="1"/>
</dbReference>
<sequence>MWHKKHPKFMESFDDHQASEAATVSRPYSYTQEYDPAYEWPGGSDDTVLGGSDLHNDIDEDQQLISAVRPDQPVFRLTVKESGILSKKQRIAVLDSFSEVQLGRDLQIDGSTIPRIRLKEMMVSKLHATIYWDGARKEWNVVDMGSVHGTFLKNGFASEETADPGVRLSGQRAASVPRQLRHLDQLTIGSTTFVVHIHKDERPCEECSISGRQGLSISLFPEKKGLKRSREAAGLDSESLPSWSVAGQERDPKKALSMLKRSLLTRHDISKHASTSTGSIEEARGYMDRAERRRMLFPATRCDSPGVPALSYTGSSSESKMTKSPTIVSESAPAIPLPASNIGHQLLLRQGWTPGEALGTVEDGKDDRIVLLNPLQVKSSKNRSGIGNK</sequence>
<dbReference type="PANTHER" id="PTHR23106:SF24">
    <property type="entry name" value="ANGIOGENIC FACTOR WITH G PATCH AND FHA DOMAINS 1"/>
    <property type="match status" value="1"/>
</dbReference>
<comment type="caution">
    <text evidence="3">The sequence shown here is derived from an EMBL/GenBank/DDBJ whole genome shotgun (WGS) entry which is preliminary data.</text>
</comment>
<evidence type="ECO:0000313" key="4">
    <source>
        <dbReference type="Proteomes" id="UP000284842"/>
    </source>
</evidence>
<dbReference type="PROSITE" id="PS50174">
    <property type="entry name" value="G_PATCH"/>
    <property type="match status" value="1"/>
</dbReference>
<dbReference type="PROSITE" id="PS50006">
    <property type="entry name" value="FHA_DOMAIN"/>
    <property type="match status" value="1"/>
</dbReference>
<dbReference type="InterPro" id="IPR053027">
    <property type="entry name" value="AGGF1"/>
</dbReference>
<dbReference type="Gene3D" id="2.60.200.20">
    <property type="match status" value="1"/>
</dbReference>
<dbReference type="InterPro" id="IPR000253">
    <property type="entry name" value="FHA_dom"/>
</dbReference>
<dbReference type="Pfam" id="PF01585">
    <property type="entry name" value="G-patch"/>
    <property type="match status" value="1"/>
</dbReference>
<dbReference type="STRING" id="181874.A0A409Y888"/>
<feature type="domain" description="G-patch" evidence="2">
    <location>
        <begin position="339"/>
        <end position="389"/>
    </location>
</feature>
<evidence type="ECO:0000259" key="1">
    <source>
        <dbReference type="PROSITE" id="PS50006"/>
    </source>
</evidence>
<evidence type="ECO:0000259" key="2">
    <source>
        <dbReference type="PROSITE" id="PS50174"/>
    </source>
</evidence>
<dbReference type="GO" id="GO:0003676">
    <property type="term" value="F:nucleic acid binding"/>
    <property type="evidence" value="ECO:0007669"/>
    <property type="project" value="InterPro"/>
</dbReference>
<reference evidence="3 4" key="1">
    <citation type="journal article" date="2018" name="Evol. Lett.">
        <title>Horizontal gene cluster transfer increased hallucinogenic mushroom diversity.</title>
        <authorList>
            <person name="Reynolds H.T."/>
            <person name="Vijayakumar V."/>
            <person name="Gluck-Thaler E."/>
            <person name="Korotkin H.B."/>
            <person name="Matheny P.B."/>
            <person name="Slot J.C."/>
        </authorList>
    </citation>
    <scope>NUCLEOTIDE SEQUENCE [LARGE SCALE GENOMIC DNA]</scope>
    <source>
        <strain evidence="3 4">2629</strain>
    </source>
</reference>
<dbReference type="InterPro" id="IPR000467">
    <property type="entry name" value="G_patch_dom"/>
</dbReference>
<dbReference type="InterPro" id="IPR008984">
    <property type="entry name" value="SMAD_FHA_dom_sf"/>
</dbReference>
<dbReference type="Proteomes" id="UP000284842">
    <property type="component" value="Unassembled WGS sequence"/>
</dbReference>
<keyword evidence="4" id="KW-1185">Reference proteome</keyword>
<dbReference type="AlphaFoldDB" id="A0A409Y888"/>
<protein>
    <recommendedName>
        <fullName evidence="5">FHA domain-containing protein</fullName>
    </recommendedName>
</protein>
<proteinExistence type="predicted"/>
<dbReference type="SUPFAM" id="SSF49879">
    <property type="entry name" value="SMAD/FHA domain"/>
    <property type="match status" value="1"/>
</dbReference>
<dbReference type="InParanoid" id="A0A409Y888"/>
<organism evidence="3 4">
    <name type="scientific">Panaeolus cyanescens</name>
    <dbReference type="NCBI Taxonomy" id="181874"/>
    <lineage>
        <taxon>Eukaryota</taxon>
        <taxon>Fungi</taxon>
        <taxon>Dikarya</taxon>
        <taxon>Basidiomycota</taxon>
        <taxon>Agaricomycotina</taxon>
        <taxon>Agaricomycetes</taxon>
        <taxon>Agaricomycetidae</taxon>
        <taxon>Agaricales</taxon>
        <taxon>Agaricineae</taxon>
        <taxon>Galeropsidaceae</taxon>
        <taxon>Panaeolus</taxon>
    </lineage>
</organism>
<dbReference type="EMBL" id="NHTK01001368">
    <property type="protein sequence ID" value="PPQ99131.1"/>
    <property type="molecule type" value="Genomic_DNA"/>
</dbReference>
<dbReference type="OrthoDB" id="21470at2759"/>
<dbReference type="SMART" id="SM00443">
    <property type="entry name" value="G_patch"/>
    <property type="match status" value="1"/>
</dbReference>
<dbReference type="PANTHER" id="PTHR23106">
    <property type="entry name" value="ANGIOGENIC FACTOR WITH G PATCH AND FHA DOMAINS 1"/>
    <property type="match status" value="1"/>
</dbReference>
<evidence type="ECO:0008006" key="5">
    <source>
        <dbReference type="Google" id="ProtNLM"/>
    </source>
</evidence>